<feature type="domain" description="SLH" evidence="3">
    <location>
        <begin position="94"/>
        <end position="155"/>
    </location>
</feature>
<comment type="caution">
    <text evidence="4">The sequence shown here is derived from an EMBL/GenBank/DDBJ whole genome shotgun (WGS) entry which is preliminary data.</text>
</comment>
<keyword evidence="1 2" id="KW-0732">Signal</keyword>
<evidence type="ECO:0000259" key="3">
    <source>
        <dbReference type="PROSITE" id="PS51272"/>
    </source>
</evidence>
<dbReference type="AlphaFoldDB" id="R7ZIX7"/>
<protein>
    <recommendedName>
        <fullName evidence="3">SLH domain-containing protein</fullName>
    </recommendedName>
</protein>
<accession>R7ZIX7</accession>
<dbReference type="eggNOG" id="COG2340">
    <property type="taxonomic scope" value="Bacteria"/>
</dbReference>
<feature type="chain" id="PRO_5004450886" description="SLH domain-containing protein" evidence="2">
    <location>
        <begin position="30"/>
        <end position="219"/>
    </location>
</feature>
<dbReference type="RefSeq" id="WP_010858036.1">
    <property type="nucleotide sequence ID" value="NZ_KB933398.1"/>
</dbReference>
<dbReference type="OrthoDB" id="5845122at2"/>
<organism evidence="4 5">
    <name type="scientific">Lysinibacillus sphaericus OT4b.31</name>
    <dbReference type="NCBI Taxonomy" id="1285586"/>
    <lineage>
        <taxon>Bacteria</taxon>
        <taxon>Bacillati</taxon>
        <taxon>Bacillota</taxon>
        <taxon>Bacilli</taxon>
        <taxon>Bacillales</taxon>
        <taxon>Bacillaceae</taxon>
        <taxon>Lysinibacillus</taxon>
    </lineage>
</organism>
<evidence type="ECO:0000256" key="1">
    <source>
        <dbReference type="ARBA" id="ARBA00022729"/>
    </source>
</evidence>
<evidence type="ECO:0000313" key="4">
    <source>
        <dbReference type="EMBL" id="EON74067.1"/>
    </source>
</evidence>
<gene>
    <name evidence="4" type="ORF">H131_05369</name>
</gene>
<dbReference type="Proteomes" id="UP000013911">
    <property type="component" value="Unassembled WGS sequence"/>
</dbReference>
<name>R7ZIX7_LYSSH</name>
<feature type="domain" description="SLH" evidence="3">
    <location>
        <begin position="157"/>
        <end position="216"/>
    </location>
</feature>
<sequence>MRKKQSRLAWALSTAAVVAPCVAVLPTEAATMPFTDIKNNGSETELYNAVSELYRQGIVFGTTSTTFSPYQNLTRGEAAYFLAEALKLDTKNVTDPGFKDVPTSHKYYGHIAALAAHGIIQKATNYNPNNDMKRSQMAKILTLGFDLQQATTLSAPFADFTENVETNRYIQTLLNYGITEGTSSTTFSPYTDVRRGQMALFLYRALQKNDQNLYIVSVE</sequence>
<feature type="domain" description="SLH" evidence="3">
    <location>
        <begin position="29"/>
        <end position="93"/>
    </location>
</feature>
<evidence type="ECO:0000313" key="5">
    <source>
        <dbReference type="Proteomes" id="UP000013911"/>
    </source>
</evidence>
<proteinExistence type="predicted"/>
<dbReference type="InterPro" id="IPR001119">
    <property type="entry name" value="SLH_dom"/>
</dbReference>
<dbReference type="EMBL" id="AQPX01000008">
    <property type="protein sequence ID" value="EON74067.1"/>
    <property type="molecule type" value="Genomic_DNA"/>
</dbReference>
<dbReference type="PROSITE" id="PS51272">
    <property type="entry name" value="SLH"/>
    <property type="match status" value="3"/>
</dbReference>
<reference evidence="4 5" key="1">
    <citation type="submission" date="2013-04" db="EMBL/GenBank/DDBJ databases">
        <title>Draft genome of the heavy metal tolerant bacterium Lysinibacillus sphaericus strain OT4b.31.</title>
        <authorList>
            <person name="Pena-Montenegro T.D."/>
            <person name="Dussan J."/>
        </authorList>
    </citation>
    <scope>NUCLEOTIDE SEQUENCE [LARGE SCALE GENOMIC DNA]</scope>
    <source>
        <strain evidence="4 5">OT4b.31</strain>
    </source>
</reference>
<dbReference type="HOGENOM" id="CLU_096344_0_0_9"/>
<dbReference type="PATRIC" id="fig|1285586.5.peg.1087"/>
<evidence type="ECO:0000256" key="2">
    <source>
        <dbReference type="SAM" id="SignalP"/>
    </source>
</evidence>
<dbReference type="Pfam" id="PF00395">
    <property type="entry name" value="SLH"/>
    <property type="match status" value="3"/>
</dbReference>
<feature type="signal peptide" evidence="2">
    <location>
        <begin position="1"/>
        <end position="29"/>
    </location>
</feature>